<gene>
    <name evidence="2" type="ORF">LLUT_LOCUS9804</name>
</gene>
<reference evidence="2 3" key="1">
    <citation type="submission" date="2024-03" db="EMBL/GenBank/DDBJ databases">
        <authorList>
            <person name="Martinez-Hernandez J."/>
        </authorList>
    </citation>
    <scope>NUCLEOTIDE SEQUENCE [LARGE SCALE GENOMIC DNA]</scope>
</reference>
<dbReference type="Pfam" id="PF08387">
    <property type="entry name" value="FBD"/>
    <property type="match status" value="1"/>
</dbReference>
<dbReference type="InterPro" id="IPR006566">
    <property type="entry name" value="FBD"/>
</dbReference>
<protein>
    <recommendedName>
        <fullName evidence="1">FBD domain-containing protein</fullName>
    </recommendedName>
</protein>
<dbReference type="PANTHER" id="PTHR31900:SF34">
    <property type="entry name" value="EMB|CAB62440.1-RELATED"/>
    <property type="match status" value="1"/>
</dbReference>
<dbReference type="AlphaFoldDB" id="A0AAV1WI61"/>
<feature type="domain" description="FBD" evidence="1">
    <location>
        <begin position="391"/>
        <end position="463"/>
    </location>
</feature>
<dbReference type="InterPro" id="IPR050232">
    <property type="entry name" value="FBL13/AtMIF1-like"/>
</dbReference>
<name>A0AAV1WI61_LUPLU</name>
<keyword evidence="3" id="KW-1185">Reference proteome</keyword>
<dbReference type="SMART" id="SM00579">
    <property type="entry name" value="FBD"/>
    <property type="match status" value="1"/>
</dbReference>
<comment type="caution">
    <text evidence="2">The sequence shown here is derived from an EMBL/GenBank/DDBJ whole genome shotgun (WGS) entry which is preliminary data.</text>
</comment>
<accession>A0AAV1WI61</accession>
<dbReference type="InterPro" id="IPR032675">
    <property type="entry name" value="LRR_dom_sf"/>
</dbReference>
<organism evidence="2 3">
    <name type="scientific">Lupinus luteus</name>
    <name type="common">European yellow lupine</name>
    <dbReference type="NCBI Taxonomy" id="3873"/>
    <lineage>
        <taxon>Eukaryota</taxon>
        <taxon>Viridiplantae</taxon>
        <taxon>Streptophyta</taxon>
        <taxon>Embryophyta</taxon>
        <taxon>Tracheophyta</taxon>
        <taxon>Spermatophyta</taxon>
        <taxon>Magnoliopsida</taxon>
        <taxon>eudicotyledons</taxon>
        <taxon>Gunneridae</taxon>
        <taxon>Pentapetalae</taxon>
        <taxon>rosids</taxon>
        <taxon>fabids</taxon>
        <taxon>Fabales</taxon>
        <taxon>Fabaceae</taxon>
        <taxon>Papilionoideae</taxon>
        <taxon>50 kb inversion clade</taxon>
        <taxon>genistoids sensu lato</taxon>
        <taxon>core genistoids</taxon>
        <taxon>Genisteae</taxon>
        <taxon>Lupinus</taxon>
    </lineage>
</organism>
<proteinExistence type="predicted"/>
<dbReference type="InterPro" id="IPR055411">
    <property type="entry name" value="LRR_FXL15/At3g58940/PEG3-like"/>
</dbReference>
<sequence>MDLNAKPSYPQENLRSPSLYLKIKTNRFLILPYPYSSPNQILRRRRNLCHHLDFLDFSDFDFLYCPRLRNPHFDDETVLHHMGLQLENLETRFIDFINGVFSLRTMQYVRKFRISCTYVSGTDSYCYSLESWILAIAGPHLQELQLFRPSAPGNLFHLPINVFSCTSLVSLSLLGPIILPKPSSPVHLPLLKTLEVNIFNTQPAESISTILSGCPILETLYLAFNGFFTDVPFIVVPSSVKRYTFVDRTFFEIDDLRIGAPSLQYLNITVTSSCLQYSVCSLDNVVEADMDIYPEGIHVSLVFDLLRALHKTKFLDLRCSTIECLLRVPGLDFPEFGYLINLELVLPNLNFTFLMGILQRCPILQVLSVEKEKKHGSSFLESWTPPTTVPNCLVSHITTIIFRGYHGSPKQVAFTAYILQRGLVLKTLTVHTHFSLSFEEKHWIFEQLSNMPKASNKCQLVFS</sequence>
<dbReference type="Proteomes" id="UP001497480">
    <property type="component" value="Unassembled WGS sequence"/>
</dbReference>
<evidence type="ECO:0000313" key="2">
    <source>
        <dbReference type="EMBL" id="CAL0308744.1"/>
    </source>
</evidence>
<evidence type="ECO:0000259" key="1">
    <source>
        <dbReference type="SMART" id="SM00579"/>
    </source>
</evidence>
<dbReference type="Gene3D" id="3.80.10.10">
    <property type="entry name" value="Ribonuclease Inhibitor"/>
    <property type="match status" value="1"/>
</dbReference>
<dbReference type="SUPFAM" id="SSF52047">
    <property type="entry name" value="RNI-like"/>
    <property type="match status" value="1"/>
</dbReference>
<dbReference type="Pfam" id="PF24758">
    <property type="entry name" value="LRR_At5g56370"/>
    <property type="match status" value="1"/>
</dbReference>
<dbReference type="PANTHER" id="PTHR31900">
    <property type="entry name" value="F-BOX/RNI SUPERFAMILY PROTEIN-RELATED"/>
    <property type="match status" value="1"/>
</dbReference>
<dbReference type="EMBL" id="CAXHTB010000006">
    <property type="protein sequence ID" value="CAL0308744.1"/>
    <property type="molecule type" value="Genomic_DNA"/>
</dbReference>
<evidence type="ECO:0000313" key="3">
    <source>
        <dbReference type="Proteomes" id="UP001497480"/>
    </source>
</evidence>